<evidence type="ECO:0000259" key="3">
    <source>
        <dbReference type="SMART" id="SM00945"/>
    </source>
</evidence>
<dbReference type="Gene3D" id="1.10.1710.10">
    <property type="entry name" value="ProQ/FinO domain"/>
    <property type="match status" value="1"/>
</dbReference>
<evidence type="ECO:0000256" key="2">
    <source>
        <dbReference type="SAM" id="MobiDB-lite"/>
    </source>
</evidence>
<proteinExistence type="predicted"/>
<evidence type="ECO:0000313" key="4">
    <source>
        <dbReference type="EMBL" id="PUW01253.1"/>
    </source>
</evidence>
<feature type="domain" description="ProQ/FinO" evidence="3">
    <location>
        <begin position="25"/>
        <end position="140"/>
    </location>
</feature>
<dbReference type="SMART" id="SM00945">
    <property type="entry name" value="ProQ"/>
    <property type="match status" value="1"/>
</dbReference>
<feature type="region of interest" description="Disordered" evidence="2">
    <location>
        <begin position="1"/>
        <end position="25"/>
    </location>
</feature>
<dbReference type="GO" id="GO:0003723">
    <property type="term" value="F:RNA binding"/>
    <property type="evidence" value="ECO:0007669"/>
    <property type="project" value="UniProtKB-KW"/>
</dbReference>
<evidence type="ECO:0000256" key="1">
    <source>
        <dbReference type="ARBA" id="ARBA00022884"/>
    </source>
</evidence>
<sequence>MRSFMSIPGQPSSPEKMTKKERKKHELSQMLKKVCSRWPGLWPEWKKRKFRPVALGVGQEMHDQLKANPDPDLTHQDIARVMFYVTGSLSYLEQVKAGSYRYNLDGHPVQQVTAEDEKYSLLRIKETHQRIKARAARKAADQRISERTGSP</sequence>
<reference evidence="4 5" key="1">
    <citation type="submission" date="2017-04" db="EMBL/GenBank/DDBJ databases">
        <title>Cronobacter sakazakii, ST83 Lineage Isolates.</title>
        <authorList>
            <person name="Chase H."/>
            <person name="Tall B."/>
            <person name="Gopinath G."/>
            <person name="Lehner A."/>
        </authorList>
    </citation>
    <scope>NUCLEOTIDE SEQUENCE [LARGE SCALE GENOMIC DNA]</scope>
    <source>
        <strain evidence="4 5">MOD1_Comp15</strain>
    </source>
</reference>
<dbReference type="AlphaFoldDB" id="A0AA44Z6N5"/>
<organism evidence="4 5">
    <name type="scientific">Cronobacter sakazakii</name>
    <name type="common">Enterobacter sakazakii</name>
    <dbReference type="NCBI Taxonomy" id="28141"/>
    <lineage>
        <taxon>Bacteria</taxon>
        <taxon>Pseudomonadati</taxon>
        <taxon>Pseudomonadota</taxon>
        <taxon>Gammaproteobacteria</taxon>
        <taxon>Enterobacterales</taxon>
        <taxon>Enterobacteriaceae</taxon>
        <taxon>Cronobacter</taxon>
    </lineage>
</organism>
<name>A0AA44Z6N5_CROSK</name>
<dbReference type="Pfam" id="PF04352">
    <property type="entry name" value="ProQ"/>
    <property type="match status" value="1"/>
</dbReference>
<dbReference type="InterPro" id="IPR036442">
    <property type="entry name" value="ProQ/FinO_sf"/>
</dbReference>
<comment type="caution">
    <text evidence="4">The sequence shown here is derived from an EMBL/GenBank/DDBJ whole genome shotgun (WGS) entry which is preliminary data.</text>
</comment>
<protein>
    <recommendedName>
        <fullName evidence="3">ProQ/FinO domain-containing protein</fullName>
    </recommendedName>
</protein>
<dbReference type="InterPro" id="IPR016103">
    <property type="entry name" value="ProQ/FinO"/>
</dbReference>
<gene>
    <name evidence="4" type="ORF">B7T07_21785</name>
</gene>
<dbReference type="EMBL" id="NCTU01000030">
    <property type="protein sequence ID" value="PUW01253.1"/>
    <property type="molecule type" value="Genomic_DNA"/>
</dbReference>
<dbReference type="SUPFAM" id="SSF48657">
    <property type="entry name" value="FinO-like"/>
    <property type="match status" value="1"/>
</dbReference>
<dbReference type="Proteomes" id="UP000244856">
    <property type="component" value="Unassembled WGS sequence"/>
</dbReference>
<accession>A0AA44Z6N5</accession>
<evidence type="ECO:0000313" key="5">
    <source>
        <dbReference type="Proteomes" id="UP000244856"/>
    </source>
</evidence>
<keyword evidence="1" id="KW-0694">RNA-binding</keyword>